<dbReference type="Proteomes" id="UP000031167">
    <property type="component" value="Unassembled WGS sequence"/>
</dbReference>
<proteinExistence type="predicted"/>
<accession>A0A0B4E6K9</accession>
<keyword evidence="2" id="KW-1185">Reference proteome</keyword>
<gene>
    <name evidence="1" type="ORF">RM51_13345</name>
</gene>
<feature type="non-terminal residue" evidence="1">
    <location>
        <position position="162"/>
    </location>
</feature>
<name>A0A0B4E6K9_9FLAO</name>
<dbReference type="RefSeq" id="WP_039370448.1">
    <property type="nucleotide sequence ID" value="NZ_JWTA01000011.1"/>
</dbReference>
<dbReference type="AlphaFoldDB" id="A0A0B4E6K9"/>
<reference evidence="1 2" key="1">
    <citation type="submission" date="2014-12" db="EMBL/GenBank/DDBJ databases">
        <title>Genome sequencing of Chryseobacterium taiwanense TPW19.</title>
        <authorList>
            <person name="Tan P.W."/>
            <person name="Chan K.-G."/>
        </authorList>
    </citation>
    <scope>NUCLEOTIDE SEQUENCE [LARGE SCALE GENOMIC DNA]</scope>
    <source>
        <strain evidence="1 2">TPW19</strain>
    </source>
</reference>
<sequence>MKSNLENPVLFFEYILNEQNIYHELDKQLLYSDFPSYNITLPSEIIYVEQNEWGDYIKKSMSVADLLIPILRIEFEKSKKLLLDNYINNDLNKNQNFLRYQFNIIQSIISNNTETINKYSYFLLPLRGLVKFLNEKLALPNLPNFTLDETGVIYNLELLTLL</sequence>
<organism evidence="1 2">
    <name type="scientific">Chryseobacterium taiwanense</name>
    <dbReference type="NCBI Taxonomy" id="363331"/>
    <lineage>
        <taxon>Bacteria</taxon>
        <taxon>Pseudomonadati</taxon>
        <taxon>Bacteroidota</taxon>
        <taxon>Flavobacteriia</taxon>
        <taxon>Flavobacteriales</taxon>
        <taxon>Weeksellaceae</taxon>
        <taxon>Chryseobacterium group</taxon>
        <taxon>Chryseobacterium</taxon>
    </lineage>
</organism>
<comment type="caution">
    <text evidence="1">The sequence shown here is derived from an EMBL/GenBank/DDBJ whole genome shotgun (WGS) entry which is preliminary data.</text>
</comment>
<evidence type="ECO:0000313" key="2">
    <source>
        <dbReference type="Proteomes" id="UP000031167"/>
    </source>
</evidence>
<protein>
    <submittedName>
        <fullName evidence="1">Uncharacterized protein</fullName>
    </submittedName>
</protein>
<dbReference type="EMBL" id="JWTA01000011">
    <property type="protein sequence ID" value="KIC62238.1"/>
    <property type="molecule type" value="Genomic_DNA"/>
</dbReference>
<evidence type="ECO:0000313" key="1">
    <source>
        <dbReference type="EMBL" id="KIC62238.1"/>
    </source>
</evidence>